<evidence type="ECO:0000313" key="2">
    <source>
        <dbReference type="Proteomes" id="UP000738359"/>
    </source>
</evidence>
<name>A0A9P6INI4_MORAP</name>
<protein>
    <submittedName>
        <fullName evidence="1">Uncharacterized protein</fullName>
    </submittedName>
</protein>
<proteinExistence type="predicted"/>
<comment type="caution">
    <text evidence="1">The sequence shown here is derived from an EMBL/GenBank/DDBJ whole genome shotgun (WGS) entry which is preliminary data.</text>
</comment>
<evidence type="ECO:0000313" key="1">
    <source>
        <dbReference type="EMBL" id="KAF9937118.1"/>
    </source>
</evidence>
<organism evidence="1 2">
    <name type="scientific">Mortierella alpina</name>
    <name type="common">Oleaginous fungus</name>
    <name type="synonym">Mortierella renispora</name>
    <dbReference type="NCBI Taxonomy" id="64518"/>
    <lineage>
        <taxon>Eukaryota</taxon>
        <taxon>Fungi</taxon>
        <taxon>Fungi incertae sedis</taxon>
        <taxon>Mucoromycota</taxon>
        <taxon>Mortierellomycotina</taxon>
        <taxon>Mortierellomycetes</taxon>
        <taxon>Mortierellales</taxon>
        <taxon>Mortierellaceae</taxon>
        <taxon>Mortierella</taxon>
    </lineage>
</organism>
<dbReference type="Proteomes" id="UP000738359">
    <property type="component" value="Unassembled WGS sequence"/>
</dbReference>
<gene>
    <name evidence="1" type="ORF">BGZ70_006705</name>
</gene>
<reference evidence="1" key="1">
    <citation type="journal article" date="2020" name="Fungal Divers.">
        <title>Resolving the Mortierellaceae phylogeny through synthesis of multi-gene phylogenetics and phylogenomics.</title>
        <authorList>
            <person name="Vandepol N."/>
            <person name="Liber J."/>
            <person name="Desiro A."/>
            <person name="Na H."/>
            <person name="Kennedy M."/>
            <person name="Barry K."/>
            <person name="Grigoriev I.V."/>
            <person name="Miller A.N."/>
            <person name="O'Donnell K."/>
            <person name="Stajich J.E."/>
            <person name="Bonito G."/>
        </authorList>
    </citation>
    <scope>NUCLEOTIDE SEQUENCE</scope>
    <source>
        <strain evidence="1">CK1249</strain>
    </source>
</reference>
<feature type="non-terminal residue" evidence="1">
    <location>
        <position position="119"/>
    </location>
</feature>
<dbReference type="AlphaFoldDB" id="A0A9P6INI4"/>
<keyword evidence="2" id="KW-1185">Reference proteome</keyword>
<sequence length="119" mass="13936">MKIEERELDGNNAILQYMRLNESRPESERWSFFSRPALGDRFVKFSDDGLRRALLAPSSPVRKAMEGILLVDEDVVFELFFAKTRHGKVTMSMKEFKDDKDGTKTRLERLWAERKGTTY</sequence>
<dbReference type="EMBL" id="JAAAHY010003858">
    <property type="protein sequence ID" value="KAF9937118.1"/>
    <property type="molecule type" value="Genomic_DNA"/>
</dbReference>
<accession>A0A9P6INI4</accession>